<feature type="region of interest" description="Disordered" evidence="1">
    <location>
        <begin position="69"/>
        <end position="100"/>
    </location>
</feature>
<reference evidence="2" key="1">
    <citation type="submission" date="2021-01" db="EMBL/GenBank/DDBJ databases">
        <authorList>
            <person name="Corre E."/>
            <person name="Pelletier E."/>
            <person name="Niang G."/>
            <person name="Scheremetjew M."/>
            <person name="Finn R."/>
            <person name="Kale V."/>
            <person name="Holt S."/>
            <person name="Cochrane G."/>
            <person name="Meng A."/>
            <person name="Brown T."/>
            <person name="Cohen L."/>
        </authorList>
    </citation>
    <scope>NUCLEOTIDE SEQUENCE</scope>
    <source>
        <strain evidence="2">CCMP1594</strain>
    </source>
</reference>
<gene>
    <name evidence="2" type="ORF">EGYM00163_LOCUS25842</name>
</gene>
<dbReference type="EMBL" id="HBJA01073640">
    <property type="protein sequence ID" value="CAE0814686.1"/>
    <property type="molecule type" value="Transcribed_RNA"/>
</dbReference>
<evidence type="ECO:0000313" key="2">
    <source>
        <dbReference type="EMBL" id="CAE0814686.1"/>
    </source>
</evidence>
<name>A0A7S4FTH4_9EUGL</name>
<feature type="compositionally biased region" description="Polar residues" evidence="1">
    <location>
        <begin position="89"/>
        <end position="100"/>
    </location>
</feature>
<proteinExistence type="predicted"/>
<protein>
    <submittedName>
        <fullName evidence="2">Uncharacterized protein</fullName>
    </submittedName>
</protein>
<accession>A0A7S4FTH4</accession>
<dbReference type="AlphaFoldDB" id="A0A7S4FTH4"/>
<sequence>MVSADRCAATQPISARGPTLHMTANRSTAQRTITPHALHEGICYKESCFQMPPFRLQGRDSAVRSDYVNPNARHSQNHRIHDAIRWTAASRTPSPRRSPV</sequence>
<evidence type="ECO:0000256" key="1">
    <source>
        <dbReference type="SAM" id="MobiDB-lite"/>
    </source>
</evidence>
<organism evidence="2">
    <name type="scientific">Eutreptiella gymnastica</name>
    <dbReference type="NCBI Taxonomy" id="73025"/>
    <lineage>
        <taxon>Eukaryota</taxon>
        <taxon>Discoba</taxon>
        <taxon>Euglenozoa</taxon>
        <taxon>Euglenida</taxon>
        <taxon>Spirocuta</taxon>
        <taxon>Euglenophyceae</taxon>
        <taxon>Eutreptiales</taxon>
        <taxon>Eutreptiaceae</taxon>
        <taxon>Eutreptiella</taxon>
    </lineage>
</organism>